<keyword evidence="2" id="KW-1185">Reference proteome</keyword>
<proteinExistence type="predicted"/>
<evidence type="ECO:0000313" key="2">
    <source>
        <dbReference type="Proteomes" id="UP000219252"/>
    </source>
</evidence>
<evidence type="ECO:0000313" key="1">
    <source>
        <dbReference type="EMBL" id="SOC44476.1"/>
    </source>
</evidence>
<accession>A0A285UUT7</accession>
<dbReference type="RefSeq" id="WP_097151119.1">
    <property type="nucleotide sequence ID" value="NZ_OBQC01000020.1"/>
</dbReference>
<gene>
    <name evidence="1" type="ORF">SAMN05877842_12043</name>
</gene>
<dbReference type="EMBL" id="OBQC01000020">
    <property type="protein sequence ID" value="SOC44476.1"/>
    <property type="molecule type" value="Genomic_DNA"/>
</dbReference>
<protein>
    <submittedName>
        <fullName evidence="1">Uncharacterized protein</fullName>
    </submittedName>
</protein>
<dbReference type="AlphaFoldDB" id="A0A285UUT7"/>
<organism evidence="1 2">
    <name type="scientific">Ureibacillus acetophenoni</name>
    <dbReference type="NCBI Taxonomy" id="614649"/>
    <lineage>
        <taxon>Bacteria</taxon>
        <taxon>Bacillati</taxon>
        <taxon>Bacillota</taxon>
        <taxon>Bacilli</taxon>
        <taxon>Bacillales</taxon>
        <taxon>Caryophanaceae</taxon>
        <taxon>Ureibacillus</taxon>
    </lineage>
</organism>
<dbReference type="OrthoDB" id="9959776at2"/>
<dbReference type="Proteomes" id="UP000219252">
    <property type="component" value="Unassembled WGS sequence"/>
</dbReference>
<name>A0A285UUT7_9BACL</name>
<sequence>MTNERIEELAIEETEKAFPTLESNNQSYFWGIVNSIKNTIINDYDINSIESEQTVRKLMQLDIENLKKTLK</sequence>
<reference evidence="2" key="1">
    <citation type="submission" date="2017-08" db="EMBL/GenBank/DDBJ databases">
        <authorList>
            <person name="Varghese N."/>
            <person name="Submissions S."/>
        </authorList>
    </citation>
    <scope>NUCLEOTIDE SEQUENCE [LARGE SCALE GENOMIC DNA]</scope>
    <source>
        <strain evidence="2">JC23</strain>
    </source>
</reference>